<reference evidence="10 11" key="1">
    <citation type="submission" date="2017-11" db="EMBL/GenBank/DDBJ databases">
        <authorList>
            <person name="Kracher B."/>
        </authorList>
    </citation>
    <scope>NUCLEOTIDE SEQUENCE [LARGE SCALE GENOMIC DNA]</scope>
    <source>
        <strain evidence="10 11">RACE1</strain>
    </source>
</reference>
<evidence type="ECO:0000256" key="9">
    <source>
        <dbReference type="SAM" id="MobiDB-lite"/>
    </source>
</evidence>
<name>A0A383ULK3_BLUHO</name>
<dbReference type="PANTHER" id="PTHR12385:SF4">
    <property type="entry name" value="PROTEIN PNS1"/>
    <property type="match status" value="1"/>
</dbReference>
<evidence type="ECO:0000256" key="2">
    <source>
        <dbReference type="ARBA" id="ARBA00004651"/>
    </source>
</evidence>
<gene>
    <name evidence="10" type="ORF">BLGHR1_11929</name>
</gene>
<keyword evidence="7 8" id="KW-0472">Membrane</keyword>
<proteinExistence type="inferred from homology"/>
<evidence type="ECO:0000313" key="11">
    <source>
        <dbReference type="Proteomes" id="UP000275772"/>
    </source>
</evidence>
<dbReference type="Proteomes" id="UP000275772">
    <property type="component" value="Unassembled WGS sequence"/>
</dbReference>
<feature type="transmembrane region" description="Helical" evidence="8">
    <location>
        <begin position="140"/>
        <end position="162"/>
    </location>
</feature>
<comment type="subcellular location">
    <subcellularLocation>
        <location evidence="2 8">Cell membrane</location>
        <topology evidence="2 8">Multi-pass membrane protein</topology>
    </subcellularLocation>
</comment>
<feature type="transmembrane region" description="Helical" evidence="8">
    <location>
        <begin position="307"/>
        <end position="323"/>
    </location>
</feature>
<comment type="function">
    <text evidence="1 8">Probably involved in transport through the plasma membrane.</text>
</comment>
<dbReference type="VEuPathDB" id="FungiDB:BLGHR1_11929"/>
<feature type="transmembrane region" description="Helical" evidence="8">
    <location>
        <begin position="278"/>
        <end position="300"/>
    </location>
</feature>
<evidence type="ECO:0000256" key="4">
    <source>
        <dbReference type="ARBA" id="ARBA00015388"/>
    </source>
</evidence>
<protein>
    <recommendedName>
        <fullName evidence="4 8">Protein PNS1</fullName>
    </recommendedName>
</protein>
<evidence type="ECO:0000256" key="8">
    <source>
        <dbReference type="RuleBase" id="RU368066"/>
    </source>
</evidence>
<feature type="transmembrane region" description="Helical" evidence="8">
    <location>
        <begin position="90"/>
        <end position="111"/>
    </location>
</feature>
<evidence type="ECO:0000313" key="10">
    <source>
        <dbReference type="EMBL" id="SZF01173.1"/>
    </source>
</evidence>
<evidence type="ECO:0000256" key="3">
    <source>
        <dbReference type="ARBA" id="ARBA00007168"/>
    </source>
</evidence>
<evidence type="ECO:0000256" key="6">
    <source>
        <dbReference type="ARBA" id="ARBA00022989"/>
    </source>
</evidence>
<sequence length="541" mass="60969">MANHHEFQPHLQSQYQYQYSSNQPPNQGQQYQYQPAPPLNYQYPPHQYNPYPPQQPQPPTDNGPSHHDHSMGAMGFVDSFKVQEPKFRDLWAALLFLATFSGFVVVSVLSLRRQKSKASTQQITSLNEEEYIKVVPDLNIMLLFVFILCVALFTSMIYFWIIRVFTKQAIWITGILQILFGLCTSAYYILNRYWGAGITFLIMTAVYVVSFISWVPRIPFSVLMLQTVMDVSKTYGHVFMVSLLGSLSAATFGVWFSITLVSVYANYYPGGTSCVEGGMNSCSMAKVVGLLVFITFVGYWTTEIIKNIIHVSISGVYGSWYFFGQKPEGVPNGPTRGAFKRAVTYSFGSVSLGSLLVSLIQMFRQACSIAKQTEEAQGNIIGMCFFCCMGFLIDLLNWAVQFLNEYAFSYIALYGKSYFPATWKMIKDRGVDVLINECLINPVLTMGAVFVAYTTSLFAIIYLNFATTKSQNERDYSSLIMAFSFLIGLQIANTFLVPIKSGVATLFVAIAFDPHVLIHEHGDLWQKMVQVYPHVQVAIHA</sequence>
<evidence type="ECO:0000256" key="5">
    <source>
        <dbReference type="ARBA" id="ARBA00022692"/>
    </source>
</evidence>
<organism evidence="10 11">
    <name type="scientific">Blumeria hordei</name>
    <name type="common">Barley powdery mildew</name>
    <name type="synonym">Blumeria graminis f. sp. hordei</name>
    <dbReference type="NCBI Taxonomy" id="2867405"/>
    <lineage>
        <taxon>Eukaryota</taxon>
        <taxon>Fungi</taxon>
        <taxon>Dikarya</taxon>
        <taxon>Ascomycota</taxon>
        <taxon>Pezizomycotina</taxon>
        <taxon>Leotiomycetes</taxon>
        <taxon>Erysiphales</taxon>
        <taxon>Erysiphaceae</taxon>
        <taxon>Blumeria</taxon>
    </lineage>
</organism>
<feature type="transmembrane region" description="Helical" evidence="8">
    <location>
        <begin position="235"/>
        <end position="258"/>
    </location>
</feature>
<feature type="transmembrane region" description="Helical" evidence="8">
    <location>
        <begin position="196"/>
        <end position="215"/>
    </location>
</feature>
<dbReference type="EMBL" id="UNSH01000036">
    <property type="protein sequence ID" value="SZF01173.1"/>
    <property type="molecule type" value="Genomic_DNA"/>
</dbReference>
<feature type="transmembrane region" description="Helical" evidence="8">
    <location>
        <begin position="438"/>
        <end position="464"/>
    </location>
</feature>
<feature type="region of interest" description="Disordered" evidence="9">
    <location>
        <begin position="1"/>
        <end position="68"/>
    </location>
</feature>
<comment type="similarity">
    <text evidence="3 8">Belongs to the CTL (choline transporter-like) family.</text>
</comment>
<dbReference type="AlphaFoldDB" id="A0A383ULK3"/>
<dbReference type="Pfam" id="PF04515">
    <property type="entry name" value="Choline_transpo"/>
    <property type="match status" value="1"/>
</dbReference>
<feature type="compositionally biased region" description="Low complexity" evidence="9">
    <location>
        <begin position="12"/>
        <end position="49"/>
    </location>
</feature>
<evidence type="ECO:0000256" key="7">
    <source>
        <dbReference type="ARBA" id="ARBA00023136"/>
    </source>
</evidence>
<accession>A0A383ULK3</accession>
<evidence type="ECO:0000256" key="1">
    <source>
        <dbReference type="ARBA" id="ARBA00002957"/>
    </source>
</evidence>
<feature type="transmembrane region" description="Helical" evidence="8">
    <location>
        <begin position="476"/>
        <end position="497"/>
    </location>
</feature>
<dbReference type="GO" id="GO:0005886">
    <property type="term" value="C:plasma membrane"/>
    <property type="evidence" value="ECO:0007669"/>
    <property type="project" value="UniProtKB-SubCell"/>
</dbReference>
<dbReference type="GO" id="GO:0022857">
    <property type="term" value="F:transmembrane transporter activity"/>
    <property type="evidence" value="ECO:0007669"/>
    <property type="project" value="UniProtKB-UniRule"/>
</dbReference>
<feature type="transmembrane region" description="Helical" evidence="8">
    <location>
        <begin position="343"/>
        <end position="360"/>
    </location>
</feature>
<dbReference type="InterPro" id="IPR007603">
    <property type="entry name" value="Choline_transptr-like"/>
</dbReference>
<feature type="compositionally biased region" description="Pro residues" evidence="9">
    <location>
        <begin position="50"/>
        <end position="61"/>
    </location>
</feature>
<keyword evidence="5 8" id="KW-0812">Transmembrane</keyword>
<keyword evidence="6 8" id="KW-1133">Transmembrane helix</keyword>
<dbReference type="PANTHER" id="PTHR12385">
    <property type="entry name" value="CHOLINE TRANSPORTER-LIKE (SLC FAMILY 44)"/>
    <property type="match status" value="1"/>
</dbReference>
<feature type="transmembrane region" description="Helical" evidence="8">
    <location>
        <begin position="380"/>
        <end position="400"/>
    </location>
</feature>
<feature type="transmembrane region" description="Helical" evidence="8">
    <location>
        <begin position="169"/>
        <end position="190"/>
    </location>
</feature>